<gene>
    <name evidence="1" type="ORF">MNB_SV-9-800</name>
</gene>
<name>A0A1W1C372_9ZZZZ</name>
<protein>
    <submittedName>
        <fullName evidence="1">TPR repeat</fullName>
    </submittedName>
</protein>
<proteinExistence type="predicted"/>
<organism evidence="1">
    <name type="scientific">hydrothermal vent metagenome</name>
    <dbReference type="NCBI Taxonomy" id="652676"/>
    <lineage>
        <taxon>unclassified sequences</taxon>
        <taxon>metagenomes</taxon>
        <taxon>ecological metagenomes</taxon>
    </lineage>
</organism>
<dbReference type="InterPro" id="IPR011990">
    <property type="entry name" value="TPR-like_helical_dom_sf"/>
</dbReference>
<sequence length="308" mass="36550">MKTYLELLQLAQDNLFSKNANLAVKYGEEAKKLRDDDYRLYDILAESYMLIKDFDNAIISGEKALILKDKLSSKYPKYPYPKYKIKPFIKNRDRNIISFSLFGDNPKYTFNAIINAKFAKSIYPYWRCRFYCDDLVPLEIINRLEELDAEIILQKSIKEDKPQMLLWRFLVMSDISIDRYLVRDCDSVINIKESLAVDDWIKSGKRFHIMRDFYTHTDLILAGMFGGTTDIFPDIKSMIAKFQDIKNPKVSHQDQLFLRVFVWQTIKEDALIHDRYFRLENTIQFPPHPPQLKHQHIGQNEGKKFYKE</sequence>
<dbReference type="AlphaFoldDB" id="A0A1W1C372"/>
<dbReference type="EMBL" id="FPHG01000042">
    <property type="protein sequence ID" value="SFV60195.1"/>
    <property type="molecule type" value="Genomic_DNA"/>
</dbReference>
<evidence type="ECO:0000313" key="1">
    <source>
        <dbReference type="EMBL" id="SFV60195.1"/>
    </source>
</evidence>
<dbReference type="SUPFAM" id="SSF48452">
    <property type="entry name" value="TPR-like"/>
    <property type="match status" value="1"/>
</dbReference>
<accession>A0A1W1C372</accession>
<reference evidence="1" key="1">
    <citation type="submission" date="2016-10" db="EMBL/GenBank/DDBJ databases">
        <authorList>
            <person name="de Groot N.N."/>
        </authorList>
    </citation>
    <scope>NUCLEOTIDE SEQUENCE</scope>
</reference>